<dbReference type="OrthoDB" id="5363772at2"/>
<dbReference type="AlphaFoldDB" id="T0JTT8"/>
<evidence type="ECO:0000259" key="5">
    <source>
        <dbReference type="Pfam" id="PF01420"/>
    </source>
</evidence>
<dbReference type="SUPFAM" id="SSF116734">
    <property type="entry name" value="DNA methylase specificity domain"/>
    <property type="match status" value="2"/>
</dbReference>
<evidence type="ECO:0000313" key="6">
    <source>
        <dbReference type="EMBL" id="EQB40417.1"/>
    </source>
</evidence>
<dbReference type="CDD" id="cd17513">
    <property type="entry name" value="RMtype1_S_AveSPN6ORF1907P_TRD2-CR2_like"/>
    <property type="match status" value="1"/>
</dbReference>
<dbReference type="GO" id="GO:0009307">
    <property type="term" value="P:DNA restriction-modification system"/>
    <property type="evidence" value="ECO:0007669"/>
    <property type="project" value="UniProtKB-KW"/>
</dbReference>
<dbReference type="PANTHER" id="PTHR30408:SF12">
    <property type="entry name" value="TYPE I RESTRICTION ENZYME MJAVIII SPECIFICITY SUBUNIT"/>
    <property type="match status" value="1"/>
</dbReference>
<dbReference type="Gene3D" id="3.90.220.20">
    <property type="entry name" value="DNA methylase specificity domains"/>
    <property type="match status" value="2"/>
</dbReference>
<feature type="coiled-coil region" evidence="4">
    <location>
        <begin position="362"/>
        <end position="389"/>
    </location>
</feature>
<dbReference type="InterPro" id="IPR044946">
    <property type="entry name" value="Restrct_endonuc_typeI_TRD_sf"/>
</dbReference>
<organism evidence="6 7">
    <name type="scientific">Sulfurimonas hongkongensis</name>
    <dbReference type="NCBI Taxonomy" id="1172190"/>
    <lineage>
        <taxon>Bacteria</taxon>
        <taxon>Pseudomonadati</taxon>
        <taxon>Campylobacterota</taxon>
        <taxon>Epsilonproteobacteria</taxon>
        <taxon>Campylobacterales</taxon>
        <taxon>Sulfurimonadaceae</taxon>
        <taxon>Sulfurimonas</taxon>
    </lineage>
</organism>
<proteinExistence type="inferred from homology"/>
<reference evidence="6 7" key="1">
    <citation type="submission" date="2013-07" db="EMBL/GenBank/DDBJ databases">
        <title>Sulfurimonas hongkongensis AST-10 Genome Sequencing.</title>
        <authorList>
            <person name="Cai L."/>
            <person name="Zhang T."/>
        </authorList>
    </citation>
    <scope>NUCLEOTIDE SEQUENCE [LARGE SCALE GENOMIC DNA]</scope>
    <source>
        <strain evidence="6 7">AST-10</strain>
    </source>
</reference>
<keyword evidence="4" id="KW-0175">Coiled coil</keyword>
<gene>
    <name evidence="6" type="ORF">M947_01070</name>
</gene>
<feature type="domain" description="Type I restriction modification DNA specificity" evidence="5">
    <location>
        <begin position="203"/>
        <end position="377"/>
    </location>
</feature>
<accession>T0JTT8</accession>
<evidence type="ECO:0000256" key="3">
    <source>
        <dbReference type="ARBA" id="ARBA00023125"/>
    </source>
</evidence>
<dbReference type="PANTHER" id="PTHR30408">
    <property type="entry name" value="TYPE-1 RESTRICTION ENZYME ECOKI SPECIFICITY PROTEIN"/>
    <property type="match status" value="1"/>
</dbReference>
<dbReference type="RefSeq" id="WP_021286495.1">
    <property type="nucleotide sequence ID" value="NZ_AUPZ01000002.1"/>
</dbReference>
<dbReference type="InterPro" id="IPR000055">
    <property type="entry name" value="Restrct_endonuc_typeI_TRD"/>
</dbReference>
<keyword evidence="3" id="KW-0238">DNA-binding</keyword>
<evidence type="ECO:0000313" key="7">
    <source>
        <dbReference type="Proteomes" id="UP000015520"/>
    </source>
</evidence>
<comment type="similarity">
    <text evidence="1">Belongs to the type-I restriction system S methylase family.</text>
</comment>
<protein>
    <recommendedName>
        <fullName evidence="5">Type I restriction modification DNA specificity domain-containing protein</fullName>
    </recommendedName>
</protein>
<dbReference type="REBASE" id="95657">
    <property type="entry name" value="S.ShoAST10ORF1060P"/>
</dbReference>
<dbReference type="Gene3D" id="1.10.287.1120">
    <property type="entry name" value="Bipartite methylase S protein"/>
    <property type="match status" value="1"/>
</dbReference>
<dbReference type="GO" id="GO:0003677">
    <property type="term" value="F:DNA binding"/>
    <property type="evidence" value="ECO:0007669"/>
    <property type="project" value="UniProtKB-KW"/>
</dbReference>
<name>T0JTT8_9BACT</name>
<dbReference type="Proteomes" id="UP000015520">
    <property type="component" value="Unassembled WGS sequence"/>
</dbReference>
<dbReference type="eggNOG" id="COG0732">
    <property type="taxonomic scope" value="Bacteria"/>
</dbReference>
<comment type="caution">
    <text evidence="6">The sequence shown here is derived from an EMBL/GenBank/DDBJ whole genome shotgun (WGS) entry which is preliminary data.</text>
</comment>
<feature type="domain" description="Type I restriction modification DNA specificity" evidence="5">
    <location>
        <begin position="6"/>
        <end position="179"/>
    </location>
</feature>
<sequence length="396" mass="44900">MIDKLPDGWRVEKLGDIGKVFTGSSAPQDTKYFENGNYPFVRVSDLSDKKFNNNLQDIRDYINDICLDETKQTFAKSGTILFAKSGMSVKNNHRAILGRDAYIVSHLCAIYLENEITRKFVYQLLCKMDMVNFSDNDSYPSLKTSIIKLISIPIPPLPQQAKIVKVLDISSALIDKQKKLIKNYDLFLKSKFIEMFGDPIKNPMEWEVEKLENLGKWKGGGTPSRQNPEYFKGNIPWITTTSLGKLYIDRKNAVEFITNEAIQNSATKIIPINSIIIGTRVGVGKVSINTEELCSNQDIMSLTNITDNVIPIYIFYFIHFYKKVLKSQQRGATIQGITAPVLKQLNISIPPITLQNKFASIVEKTELIKEKENKKLKSLQTLHDSLMQKAFKGEIG</sequence>
<keyword evidence="7" id="KW-1185">Reference proteome</keyword>
<keyword evidence="2" id="KW-0680">Restriction system</keyword>
<dbReference type="EMBL" id="AUPZ01000002">
    <property type="protein sequence ID" value="EQB40417.1"/>
    <property type="molecule type" value="Genomic_DNA"/>
</dbReference>
<dbReference type="STRING" id="1172190.M947_01070"/>
<evidence type="ECO:0000256" key="1">
    <source>
        <dbReference type="ARBA" id="ARBA00010923"/>
    </source>
</evidence>
<dbReference type="InterPro" id="IPR052021">
    <property type="entry name" value="Type-I_RS_S_subunit"/>
</dbReference>
<dbReference type="PATRIC" id="fig|1172190.3.peg.203"/>
<evidence type="ECO:0000256" key="2">
    <source>
        <dbReference type="ARBA" id="ARBA00022747"/>
    </source>
</evidence>
<dbReference type="Pfam" id="PF01420">
    <property type="entry name" value="Methylase_S"/>
    <property type="match status" value="2"/>
</dbReference>
<evidence type="ECO:0000256" key="4">
    <source>
        <dbReference type="SAM" id="Coils"/>
    </source>
</evidence>